<keyword evidence="1" id="KW-0732">Signal</keyword>
<evidence type="ECO:0008006" key="4">
    <source>
        <dbReference type="Google" id="ProtNLM"/>
    </source>
</evidence>
<proteinExistence type="predicted"/>
<evidence type="ECO:0000313" key="3">
    <source>
        <dbReference type="Proteomes" id="UP000708148"/>
    </source>
</evidence>
<keyword evidence="3" id="KW-1185">Reference proteome</keyword>
<accession>A0A8S1IQC4</accession>
<gene>
    <name evidence="2" type="ORF">OSTQU699_LOCUS2330</name>
</gene>
<feature type="signal peptide" evidence="1">
    <location>
        <begin position="1"/>
        <end position="16"/>
    </location>
</feature>
<comment type="caution">
    <text evidence="2">The sequence shown here is derived from an EMBL/GenBank/DDBJ whole genome shotgun (WGS) entry which is preliminary data.</text>
</comment>
<protein>
    <recommendedName>
        <fullName evidence="4">Secreted protein</fullName>
    </recommendedName>
</protein>
<feature type="chain" id="PRO_5035764327" description="Secreted protein" evidence="1">
    <location>
        <begin position="17"/>
        <end position="113"/>
    </location>
</feature>
<evidence type="ECO:0000256" key="1">
    <source>
        <dbReference type="SAM" id="SignalP"/>
    </source>
</evidence>
<dbReference type="AlphaFoldDB" id="A0A8S1IQC4"/>
<dbReference type="Proteomes" id="UP000708148">
    <property type="component" value="Unassembled WGS sequence"/>
</dbReference>
<reference evidence="2" key="1">
    <citation type="submission" date="2020-12" db="EMBL/GenBank/DDBJ databases">
        <authorList>
            <person name="Iha C."/>
        </authorList>
    </citation>
    <scope>NUCLEOTIDE SEQUENCE</scope>
</reference>
<sequence length="113" mass="12740">MVWFVAWAHCVAGAHGQFGSAEVGSLDRVPQRRKSKGLRREGPVGWTGNALDRTLLRRFSSCRFELGCISLRAILGHDMKACGCPWDCEQRPGYLRWLFVAHVPLRSPKHPIL</sequence>
<evidence type="ECO:0000313" key="2">
    <source>
        <dbReference type="EMBL" id="CAD7696969.1"/>
    </source>
</evidence>
<dbReference type="EMBL" id="CAJHUC010000586">
    <property type="protein sequence ID" value="CAD7696969.1"/>
    <property type="molecule type" value="Genomic_DNA"/>
</dbReference>
<organism evidence="2 3">
    <name type="scientific">Ostreobium quekettii</name>
    <dbReference type="NCBI Taxonomy" id="121088"/>
    <lineage>
        <taxon>Eukaryota</taxon>
        <taxon>Viridiplantae</taxon>
        <taxon>Chlorophyta</taxon>
        <taxon>core chlorophytes</taxon>
        <taxon>Ulvophyceae</taxon>
        <taxon>TCBD clade</taxon>
        <taxon>Bryopsidales</taxon>
        <taxon>Ostreobineae</taxon>
        <taxon>Ostreobiaceae</taxon>
        <taxon>Ostreobium</taxon>
    </lineage>
</organism>
<name>A0A8S1IQC4_9CHLO</name>